<dbReference type="OrthoDB" id="411123at2759"/>
<dbReference type="GO" id="GO:0042262">
    <property type="term" value="P:DNA protection"/>
    <property type="evidence" value="ECO:0007669"/>
    <property type="project" value="TreeGrafter"/>
</dbReference>
<dbReference type="Proteomes" id="UP000014760">
    <property type="component" value="Unassembled WGS sequence"/>
</dbReference>
<protein>
    <recommendedName>
        <fullName evidence="4">dCTP pyrophosphatase 1</fullName>
    </recommendedName>
</protein>
<organism evidence="1">
    <name type="scientific">Capitella teleta</name>
    <name type="common">Polychaete worm</name>
    <dbReference type="NCBI Taxonomy" id="283909"/>
    <lineage>
        <taxon>Eukaryota</taxon>
        <taxon>Metazoa</taxon>
        <taxon>Spiralia</taxon>
        <taxon>Lophotrochozoa</taxon>
        <taxon>Annelida</taxon>
        <taxon>Polychaeta</taxon>
        <taxon>Sedentaria</taxon>
        <taxon>Scolecida</taxon>
        <taxon>Capitellidae</taxon>
        <taxon>Capitella</taxon>
    </lineage>
</organism>
<dbReference type="OMA" id="IRDNNDW"/>
<dbReference type="GO" id="GO:0006253">
    <property type="term" value="P:dCTP catabolic process"/>
    <property type="evidence" value="ECO:0007669"/>
    <property type="project" value="TreeGrafter"/>
</dbReference>
<accession>R7ULH6</accession>
<proteinExistence type="predicted"/>
<keyword evidence="3" id="KW-1185">Reference proteome</keyword>
<dbReference type="EnsemblMetazoa" id="CapteT93509">
    <property type="protein sequence ID" value="CapteP93509"/>
    <property type="gene ID" value="CapteG93509"/>
</dbReference>
<dbReference type="PANTHER" id="PTHR46523">
    <property type="entry name" value="DCTP PYROPHOSPHATASE 1"/>
    <property type="match status" value="1"/>
</dbReference>
<dbReference type="PIRSF" id="PIRSF029826">
    <property type="entry name" value="UCP029826_pph"/>
    <property type="match status" value="1"/>
</dbReference>
<dbReference type="InterPro" id="IPR052555">
    <property type="entry name" value="dCTP_Pyrophosphatase"/>
</dbReference>
<dbReference type="GO" id="GO:0005829">
    <property type="term" value="C:cytosol"/>
    <property type="evidence" value="ECO:0007669"/>
    <property type="project" value="TreeGrafter"/>
</dbReference>
<dbReference type="Pfam" id="PF12643">
    <property type="entry name" value="MazG-like"/>
    <property type="match status" value="1"/>
</dbReference>
<reference evidence="2" key="3">
    <citation type="submission" date="2015-06" db="UniProtKB">
        <authorList>
            <consortium name="EnsemblMetazoa"/>
        </authorList>
    </citation>
    <scope>IDENTIFICATION</scope>
</reference>
<reference evidence="1 3" key="2">
    <citation type="journal article" date="2013" name="Nature">
        <title>Insights into bilaterian evolution from three spiralian genomes.</title>
        <authorList>
            <person name="Simakov O."/>
            <person name="Marletaz F."/>
            <person name="Cho S.J."/>
            <person name="Edsinger-Gonzales E."/>
            <person name="Havlak P."/>
            <person name="Hellsten U."/>
            <person name="Kuo D.H."/>
            <person name="Larsson T."/>
            <person name="Lv J."/>
            <person name="Arendt D."/>
            <person name="Savage R."/>
            <person name="Osoegawa K."/>
            <person name="de Jong P."/>
            <person name="Grimwood J."/>
            <person name="Chapman J.A."/>
            <person name="Shapiro H."/>
            <person name="Aerts A."/>
            <person name="Otillar R.P."/>
            <person name="Terry A.Y."/>
            <person name="Boore J.L."/>
            <person name="Grigoriev I.V."/>
            <person name="Lindberg D.R."/>
            <person name="Seaver E.C."/>
            <person name="Weisblat D.A."/>
            <person name="Putnam N.H."/>
            <person name="Rokhsar D.S."/>
        </authorList>
    </citation>
    <scope>NUCLEOTIDE SEQUENCE</scope>
    <source>
        <strain evidence="1 3">I ESC-2004</strain>
    </source>
</reference>
<gene>
    <name evidence="1" type="ORF">CAPTEDRAFT_93509</name>
</gene>
<name>R7ULH6_CAPTE</name>
<dbReference type="CDD" id="cd11537">
    <property type="entry name" value="NTP-PPase_RS21-C6_like"/>
    <property type="match status" value="1"/>
</dbReference>
<dbReference type="GO" id="GO:0047840">
    <property type="term" value="F:dCTP diphosphatase activity"/>
    <property type="evidence" value="ECO:0007669"/>
    <property type="project" value="TreeGrafter"/>
</dbReference>
<dbReference type="InterPro" id="IPR025984">
    <property type="entry name" value="DCTPP"/>
</dbReference>
<reference evidence="3" key="1">
    <citation type="submission" date="2012-12" db="EMBL/GenBank/DDBJ databases">
        <authorList>
            <person name="Hellsten U."/>
            <person name="Grimwood J."/>
            <person name="Chapman J.A."/>
            <person name="Shapiro H."/>
            <person name="Aerts A."/>
            <person name="Otillar R.P."/>
            <person name="Terry A.Y."/>
            <person name="Boore J.L."/>
            <person name="Simakov O."/>
            <person name="Marletaz F."/>
            <person name="Cho S.-J."/>
            <person name="Edsinger-Gonzales E."/>
            <person name="Havlak P."/>
            <person name="Kuo D.-H."/>
            <person name="Larsson T."/>
            <person name="Lv J."/>
            <person name="Arendt D."/>
            <person name="Savage R."/>
            <person name="Osoegawa K."/>
            <person name="de Jong P."/>
            <person name="Lindberg D.R."/>
            <person name="Seaver E.C."/>
            <person name="Weisblat D.A."/>
            <person name="Putnam N.H."/>
            <person name="Grigoriev I.V."/>
            <person name="Rokhsar D.S."/>
        </authorList>
    </citation>
    <scope>NUCLEOTIDE SEQUENCE</scope>
    <source>
        <strain evidence="3">I ESC-2004</strain>
    </source>
</reference>
<evidence type="ECO:0000313" key="1">
    <source>
        <dbReference type="EMBL" id="ELU04122.1"/>
    </source>
</evidence>
<dbReference type="EMBL" id="KB302615">
    <property type="protein sequence ID" value="ELU04122.1"/>
    <property type="molecule type" value="Genomic_DNA"/>
</dbReference>
<dbReference type="AlphaFoldDB" id="R7ULH6"/>
<dbReference type="EMBL" id="AMQN01001458">
    <property type="status" value="NOT_ANNOTATED_CDS"/>
    <property type="molecule type" value="Genomic_DNA"/>
</dbReference>
<evidence type="ECO:0000313" key="3">
    <source>
        <dbReference type="Proteomes" id="UP000014760"/>
    </source>
</evidence>
<dbReference type="PANTHER" id="PTHR46523:SF1">
    <property type="entry name" value="DCTP PYROPHOSPHATASE 1"/>
    <property type="match status" value="1"/>
</dbReference>
<dbReference type="SUPFAM" id="SSF101386">
    <property type="entry name" value="all-alpha NTP pyrophosphatases"/>
    <property type="match status" value="1"/>
</dbReference>
<evidence type="ECO:0000313" key="2">
    <source>
        <dbReference type="EnsemblMetazoa" id="CapteP93509"/>
    </source>
</evidence>
<feature type="non-terminal residue" evidence="1">
    <location>
        <position position="1"/>
    </location>
</feature>
<dbReference type="HOGENOM" id="CLU_110454_2_2_1"/>
<evidence type="ECO:0008006" key="4">
    <source>
        <dbReference type="Google" id="ProtNLM"/>
    </source>
</evidence>
<dbReference type="Gene3D" id="1.10.287.1080">
    <property type="entry name" value="MazG-like"/>
    <property type="match status" value="1"/>
</dbReference>
<sequence length="119" mass="13700">RQMMVNFREERGWGKYHTPRNLLLALVAEVGELSELFQWKGEVSNGLPDWSEKEKSDLGDELTDVLVYTVGLANACHVDLPAAVIKKMEQNAKKYPAERVFGSVKKYHAYEEWKQENSE</sequence>
<dbReference type="STRING" id="283909.R7ULH6"/>